<dbReference type="RefSeq" id="WP_138835682.1">
    <property type="nucleotide sequence ID" value="NZ_VCNI01000002.1"/>
</dbReference>
<keyword evidence="10" id="KW-1185">Reference proteome</keyword>
<dbReference type="Gene3D" id="3.40.109.10">
    <property type="entry name" value="NADH Oxidase"/>
    <property type="match status" value="1"/>
</dbReference>
<dbReference type="InterPro" id="IPR029479">
    <property type="entry name" value="Nitroreductase"/>
</dbReference>
<dbReference type="Pfam" id="PF00881">
    <property type="entry name" value="Nitroreductase"/>
    <property type="match status" value="1"/>
</dbReference>
<evidence type="ECO:0000256" key="7">
    <source>
        <dbReference type="ARBA" id="ARBA00023027"/>
    </source>
</evidence>
<dbReference type="InterPro" id="IPR050627">
    <property type="entry name" value="Nitroreductase/BluB"/>
</dbReference>
<comment type="similarity">
    <text evidence="2">Belongs to the nitroreductase family.</text>
</comment>
<reference evidence="9 10" key="1">
    <citation type="submission" date="2019-05" db="EMBL/GenBank/DDBJ databases">
        <title>Flagellimonas sp. AsT0115, sp. nov., isolated from a marine red algae, Asparagopsis taxiformis.</title>
        <authorList>
            <person name="Kim J."/>
            <person name="Jeong S.E."/>
            <person name="Jeon C.O."/>
        </authorList>
    </citation>
    <scope>NUCLEOTIDE SEQUENCE [LARGE SCALE GENOMIC DNA]</scope>
    <source>
        <strain evidence="9 10">AsT0115</strain>
    </source>
</reference>
<evidence type="ECO:0000256" key="6">
    <source>
        <dbReference type="ARBA" id="ARBA00023002"/>
    </source>
</evidence>
<comment type="cofactor">
    <cofactor evidence="1">
        <name>FMN</name>
        <dbReference type="ChEBI" id="CHEBI:58210"/>
    </cofactor>
</comment>
<comment type="caution">
    <text evidence="9">The sequence shown here is derived from an EMBL/GenBank/DDBJ whole genome shotgun (WGS) entry which is preliminary data.</text>
</comment>
<keyword evidence="3" id="KW-0285">Flavoprotein</keyword>
<dbReference type="Proteomes" id="UP000751614">
    <property type="component" value="Unassembled WGS sequence"/>
</dbReference>
<protein>
    <submittedName>
        <fullName evidence="9">NAD(P)H-dependent oxidoreductase</fullName>
    </submittedName>
</protein>
<organism evidence="9 10">
    <name type="scientific">Flagellimonas algicola</name>
    <dbReference type="NCBI Taxonomy" id="2583815"/>
    <lineage>
        <taxon>Bacteria</taxon>
        <taxon>Pseudomonadati</taxon>
        <taxon>Bacteroidota</taxon>
        <taxon>Flavobacteriia</taxon>
        <taxon>Flavobacteriales</taxon>
        <taxon>Flavobacteriaceae</taxon>
        <taxon>Flagellimonas</taxon>
    </lineage>
</organism>
<dbReference type="PANTHER" id="PTHR23026:SF125">
    <property type="entry name" value="OXYGEN-INSENSITIVE NAD(P)H NITROREDUCTASE"/>
    <property type="match status" value="1"/>
</dbReference>
<evidence type="ECO:0000259" key="8">
    <source>
        <dbReference type="Pfam" id="PF00881"/>
    </source>
</evidence>
<evidence type="ECO:0000313" key="10">
    <source>
        <dbReference type="Proteomes" id="UP000751614"/>
    </source>
</evidence>
<evidence type="ECO:0000256" key="2">
    <source>
        <dbReference type="ARBA" id="ARBA00007118"/>
    </source>
</evidence>
<evidence type="ECO:0000256" key="5">
    <source>
        <dbReference type="ARBA" id="ARBA00022857"/>
    </source>
</evidence>
<evidence type="ECO:0000256" key="4">
    <source>
        <dbReference type="ARBA" id="ARBA00022643"/>
    </source>
</evidence>
<keyword evidence="5" id="KW-0521">NADP</keyword>
<keyword evidence="4" id="KW-0288">FMN</keyword>
<keyword evidence="6" id="KW-0560">Oxidoreductase</keyword>
<sequence length="209" mass="23715">MEFINHQNWRYATKKFESNKKVSPGDIELLKEAIQLSVSSYGLQPYKVLIIEDQSLRKELREVSWNQSQITDASHLFVFCNEDQVDPQDIDGFIKLTANTRGLDKVQLSGYGDFMKAKLGEKSKKEQFNWSKNQTYIAMANLLAASAELGIDACPMEGFEAGKYNQILGLHQKGLNASVVVPVGYRSREDASQHMAKVRKPVEQLFEYS</sequence>
<dbReference type="SUPFAM" id="SSF55469">
    <property type="entry name" value="FMN-dependent nitroreductase-like"/>
    <property type="match status" value="1"/>
</dbReference>
<proteinExistence type="inferred from homology"/>
<feature type="domain" description="Nitroreductase" evidence="8">
    <location>
        <begin position="9"/>
        <end position="185"/>
    </location>
</feature>
<gene>
    <name evidence="9" type="ORF">FGG15_09615</name>
</gene>
<dbReference type="InterPro" id="IPR000415">
    <property type="entry name" value="Nitroreductase-like"/>
</dbReference>
<evidence type="ECO:0000256" key="1">
    <source>
        <dbReference type="ARBA" id="ARBA00001917"/>
    </source>
</evidence>
<dbReference type="EMBL" id="VCNI01000002">
    <property type="protein sequence ID" value="TMU54470.1"/>
    <property type="molecule type" value="Genomic_DNA"/>
</dbReference>
<keyword evidence="7" id="KW-0520">NAD</keyword>
<accession>A0ABY2WIP0</accession>
<name>A0ABY2WIP0_9FLAO</name>
<dbReference type="PANTHER" id="PTHR23026">
    <property type="entry name" value="NADPH NITROREDUCTASE"/>
    <property type="match status" value="1"/>
</dbReference>
<evidence type="ECO:0000256" key="3">
    <source>
        <dbReference type="ARBA" id="ARBA00022630"/>
    </source>
</evidence>
<evidence type="ECO:0000313" key="9">
    <source>
        <dbReference type="EMBL" id="TMU54470.1"/>
    </source>
</evidence>
<dbReference type="CDD" id="cd02149">
    <property type="entry name" value="NfsB-like"/>
    <property type="match status" value="1"/>
</dbReference>
<dbReference type="InterPro" id="IPR033878">
    <property type="entry name" value="NfsB-like"/>
</dbReference>